<sequence length="307" mass="34608">MSKSTEDPMEKMNSVLYKTAIESIPIQHRITILCGNAVVNQKTTLSSSEELILPTRTELRYGILINGYFASTQSANRAHVWNNFSLLSYNDTNMHKVGIDIDIDVVGYDMIKKMEMTPDLDQVTPVKLIKSFCTPTTRILDTILELRIRLINAGCVSSFHTSLSYPSMHFMLNYGFSADMTSNVNLFFALKLKEKRIVWTSLGTESLKIKGTGSIKLTNEHSDFILHHVLSLPDLCVNLLSVKCPHKYLFSLGEMIHKALGHVSYQRLCQKLGIPLKDCNSCEACAVSKVTRHSFHTRNSRASKPFE</sequence>
<gene>
    <name evidence="2" type="ORF">VP01_2052g5</name>
</gene>
<organism evidence="2 3">
    <name type="scientific">Puccinia sorghi</name>
    <dbReference type="NCBI Taxonomy" id="27349"/>
    <lineage>
        <taxon>Eukaryota</taxon>
        <taxon>Fungi</taxon>
        <taxon>Dikarya</taxon>
        <taxon>Basidiomycota</taxon>
        <taxon>Pucciniomycotina</taxon>
        <taxon>Pucciniomycetes</taxon>
        <taxon>Pucciniales</taxon>
        <taxon>Pucciniaceae</taxon>
        <taxon>Puccinia</taxon>
    </lineage>
</organism>
<dbReference type="InterPro" id="IPR054722">
    <property type="entry name" value="PolX-like_BBD"/>
</dbReference>
<evidence type="ECO:0000259" key="1">
    <source>
        <dbReference type="Pfam" id="PF22936"/>
    </source>
</evidence>
<dbReference type="AlphaFoldDB" id="A0A0L6VCN3"/>
<protein>
    <recommendedName>
        <fullName evidence="1">Retrovirus-related Pol polyprotein from transposon TNT 1-94-like beta-barrel domain-containing protein</fullName>
    </recommendedName>
</protein>
<dbReference type="Proteomes" id="UP000037035">
    <property type="component" value="Unassembled WGS sequence"/>
</dbReference>
<dbReference type="OrthoDB" id="3340343at2759"/>
<evidence type="ECO:0000313" key="2">
    <source>
        <dbReference type="EMBL" id="KNZ57870.1"/>
    </source>
</evidence>
<proteinExistence type="predicted"/>
<accession>A0A0L6VCN3</accession>
<comment type="caution">
    <text evidence="2">The sequence shown here is derived from an EMBL/GenBank/DDBJ whole genome shotgun (WGS) entry which is preliminary data.</text>
</comment>
<dbReference type="VEuPathDB" id="FungiDB:VP01_2052g5"/>
<feature type="domain" description="Retrovirus-related Pol polyprotein from transposon TNT 1-94-like beta-barrel" evidence="1">
    <location>
        <begin position="172"/>
        <end position="244"/>
    </location>
</feature>
<keyword evidence="3" id="KW-1185">Reference proteome</keyword>
<name>A0A0L6VCN3_9BASI</name>
<evidence type="ECO:0000313" key="3">
    <source>
        <dbReference type="Proteomes" id="UP000037035"/>
    </source>
</evidence>
<dbReference type="EMBL" id="LAVV01006896">
    <property type="protein sequence ID" value="KNZ57870.1"/>
    <property type="molecule type" value="Genomic_DNA"/>
</dbReference>
<dbReference type="Pfam" id="PF22936">
    <property type="entry name" value="Pol_BBD"/>
    <property type="match status" value="1"/>
</dbReference>
<reference evidence="2 3" key="1">
    <citation type="submission" date="2015-08" db="EMBL/GenBank/DDBJ databases">
        <title>Next Generation Sequencing and Analysis of the Genome of Puccinia sorghi L Schw, the Causal Agent of Maize Common Rust.</title>
        <authorList>
            <person name="Rochi L."/>
            <person name="Burguener G."/>
            <person name="Darino M."/>
            <person name="Turjanski A."/>
            <person name="Kreff E."/>
            <person name="Dieguez M.J."/>
            <person name="Sacco F."/>
        </authorList>
    </citation>
    <scope>NUCLEOTIDE SEQUENCE [LARGE SCALE GENOMIC DNA]</scope>
    <source>
        <strain evidence="2 3">RO10H11247</strain>
    </source>
</reference>